<evidence type="ECO:0000313" key="1">
    <source>
        <dbReference type="EMBL" id="CAI2366871.1"/>
    </source>
</evidence>
<reference evidence="1" key="1">
    <citation type="submission" date="2023-07" db="EMBL/GenBank/DDBJ databases">
        <authorList>
            <consortium name="AG Swart"/>
            <person name="Singh M."/>
            <person name="Singh A."/>
            <person name="Seah K."/>
            <person name="Emmerich C."/>
        </authorList>
    </citation>
    <scope>NUCLEOTIDE SEQUENCE</scope>
    <source>
        <strain evidence="1">DP1</strain>
    </source>
</reference>
<keyword evidence="2" id="KW-1185">Reference proteome</keyword>
<organism evidence="1 2">
    <name type="scientific">Euplotes crassus</name>
    <dbReference type="NCBI Taxonomy" id="5936"/>
    <lineage>
        <taxon>Eukaryota</taxon>
        <taxon>Sar</taxon>
        <taxon>Alveolata</taxon>
        <taxon>Ciliophora</taxon>
        <taxon>Intramacronucleata</taxon>
        <taxon>Spirotrichea</taxon>
        <taxon>Hypotrichia</taxon>
        <taxon>Euplotida</taxon>
        <taxon>Euplotidae</taxon>
        <taxon>Moneuplotes</taxon>
    </lineage>
</organism>
<proteinExistence type="predicted"/>
<dbReference type="Proteomes" id="UP001295684">
    <property type="component" value="Unassembled WGS sequence"/>
</dbReference>
<dbReference type="EMBL" id="CAMPGE010007956">
    <property type="protein sequence ID" value="CAI2366871.1"/>
    <property type="molecule type" value="Genomic_DNA"/>
</dbReference>
<name>A0AAD1UF78_EUPCR</name>
<evidence type="ECO:0000313" key="2">
    <source>
        <dbReference type="Proteomes" id="UP001295684"/>
    </source>
</evidence>
<sequence length="49" mass="5818">MADFEQFVRVLSKILKFSPHFYKFITFFVVVCSYKSPRPRTLSGEFILP</sequence>
<accession>A0AAD1UF78</accession>
<dbReference type="AlphaFoldDB" id="A0AAD1UF78"/>
<protein>
    <submittedName>
        <fullName evidence="1">Uncharacterized protein</fullName>
    </submittedName>
</protein>
<gene>
    <name evidence="1" type="ORF">ECRASSUSDP1_LOCUS8145</name>
</gene>
<comment type="caution">
    <text evidence="1">The sequence shown here is derived from an EMBL/GenBank/DDBJ whole genome shotgun (WGS) entry which is preliminary data.</text>
</comment>